<dbReference type="AlphaFoldDB" id="A0A6J7RZA8"/>
<keyword evidence="2" id="KW-1003">Cell membrane</keyword>
<comment type="subcellular location">
    <subcellularLocation>
        <location evidence="1">Cell membrane</location>
        <topology evidence="1">Multi-pass membrane protein</topology>
    </subcellularLocation>
</comment>
<feature type="transmembrane region" description="Helical" evidence="6">
    <location>
        <begin position="28"/>
        <end position="61"/>
    </location>
</feature>
<dbReference type="InterPro" id="IPR049453">
    <property type="entry name" value="Memb_transporter_dom"/>
</dbReference>
<dbReference type="Pfam" id="PF13515">
    <property type="entry name" value="FUSC_2"/>
    <property type="match status" value="1"/>
</dbReference>
<proteinExistence type="predicted"/>
<reference evidence="9" key="1">
    <citation type="submission" date="2020-05" db="EMBL/GenBank/DDBJ databases">
        <authorList>
            <person name="Chiriac C."/>
            <person name="Salcher M."/>
            <person name="Ghai R."/>
            <person name="Kavagutti S V."/>
        </authorList>
    </citation>
    <scope>NUCLEOTIDE SEQUENCE</scope>
</reference>
<feature type="transmembrane region" description="Helical" evidence="6">
    <location>
        <begin position="210"/>
        <end position="226"/>
    </location>
</feature>
<gene>
    <name evidence="8" type="ORF">UFOPK3752_00522</name>
    <name evidence="9" type="ORF">UFOPK4150_01324</name>
</gene>
<feature type="domain" description="Integral membrane bound transporter" evidence="7">
    <location>
        <begin position="216"/>
        <end position="340"/>
    </location>
</feature>
<feature type="transmembrane region" description="Helical" evidence="6">
    <location>
        <begin position="125"/>
        <end position="142"/>
    </location>
</feature>
<evidence type="ECO:0000256" key="6">
    <source>
        <dbReference type="SAM" id="Phobius"/>
    </source>
</evidence>
<dbReference type="GO" id="GO:0005886">
    <property type="term" value="C:plasma membrane"/>
    <property type="evidence" value="ECO:0007669"/>
    <property type="project" value="UniProtKB-SubCell"/>
</dbReference>
<evidence type="ECO:0000256" key="3">
    <source>
        <dbReference type="ARBA" id="ARBA00022692"/>
    </source>
</evidence>
<feature type="transmembrane region" description="Helical" evidence="6">
    <location>
        <begin position="154"/>
        <end position="172"/>
    </location>
</feature>
<dbReference type="PANTHER" id="PTHR30509:SF9">
    <property type="entry name" value="MULTIDRUG RESISTANCE PROTEIN MDTO"/>
    <property type="match status" value="1"/>
</dbReference>
<evidence type="ECO:0000256" key="2">
    <source>
        <dbReference type="ARBA" id="ARBA00022475"/>
    </source>
</evidence>
<evidence type="ECO:0000256" key="1">
    <source>
        <dbReference type="ARBA" id="ARBA00004651"/>
    </source>
</evidence>
<evidence type="ECO:0000256" key="5">
    <source>
        <dbReference type="ARBA" id="ARBA00023136"/>
    </source>
</evidence>
<evidence type="ECO:0000313" key="8">
    <source>
        <dbReference type="EMBL" id="CAB4932472.1"/>
    </source>
</evidence>
<protein>
    <submittedName>
        <fullName evidence="9">Unannotated protein</fullName>
    </submittedName>
</protein>
<keyword evidence="4 6" id="KW-1133">Transmembrane helix</keyword>
<evidence type="ECO:0000259" key="7">
    <source>
        <dbReference type="Pfam" id="PF13515"/>
    </source>
</evidence>
<organism evidence="9">
    <name type="scientific">freshwater metagenome</name>
    <dbReference type="NCBI Taxonomy" id="449393"/>
    <lineage>
        <taxon>unclassified sequences</taxon>
        <taxon>metagenomes</taxon>
        <taxon>ecological metagenomes</taxon>
    </lineage>
</organism>
<feature type="transmembrane region" description="Helical" evidence="6">
    <location>
        <begin position="99"/>
        <end position="118"/>
    </location>
</feature>
<evidence type="ECO:0000313" key="9">
    <source>
        <dbReference type="EMBL" id="CAB5034195.1"/>
    </source>
</evidence>
<accession>A0A6J7RZA8</accession>
<sequence>MGVTSHLRQVVAGVATFEYEMLTWRMPAAVATSALGLMIVCVWSGHSAQAVPVGIAAFFVPLATTAERLPRRILTQLWVLAWVMLGTLTGGLLSSDATLVTTVGVLVAGAFGFGCGFAGGAGPNARLAGVLTLVAFAIFMGAPDTPVGAFESCALLGLGGVIQIVVIALVGVRVATSRAGEPASAGPGVVRRLRERLTTRDDFVRHGTRLALSFMVATIIGQWLSWPHEYWIPMTVAWVSLPDATGTATRVASRMLGTLIGIAVVAVVLGRSPVSQYEVAVAISVGVFVVVAFFRAQYAVAVVGVTVLAASLLSLAGESLGVTEIFRLIDTLIAAVLTVAFSFFWRSIPAEIASESA</sequence>
<feature type="transmembrane region" description="Helical" evidence="6">
    <location>
        <begin position="73"/>
        <end position="93"/>
    </location>
</feature>
<feature type="transmembrane region" description="Helical" evidence="6">
    <location>
        <begin position="328"/>
        <end position="348"/>
    </location>
</feature>
<keyword evidence="3 6" id="KW-0812">Transmembrane</keyword>
<dbReference type="PANTHER" id="PTHR30509">
    <property type="entry name" value="P-HYDROXYBENZOIC ACID EFFLUX PUMP SUBUNIT-RELATED"/>
    <property type="match status" value="1"/>
</dbReference>
<evidence type="ECO:0000256" key="4">
    <source>
        <dbReference type="ARBA" id="ARBA00022989"/>
    </source>
</evidence>
<keyword evidence="5 6" id="KW-0472">Membrane</keyword>
<feature type="transmembrane region" description="Helical" evidence="6">
    <location>
        <begin position="251"/>
        <end position="270"/>
    </location>
</feature>
<dbReference type="EMBL" id="CAFBND010000014">
    <property type="protein sequence ID" value="CAB4932472.1"/>
    <property type="molecule type" value="Genomic_DNA"/>
</dbReference>
<feature type="transmembrane region" description="Helical" evidence="6">
    <location>
        <begin position="277"/>
        <end position="294"/>
    </location>
</feature>
<dbReference type="EMBL" id="CAFBPU010000025">
    <property type="protein sequence ID" value="CAB5034195.1"/>
    <property type="molecule type" value="Genomic_DNA"/>
</dbReference>
<name>A0A6J7RZA8_9ZZZZ</name>